<evidence type="ECO:0000259" key="9">
    <source>
        <dbReference type="PROSITE" id="PS50893"/>
    </source>
</evidence>
<organism evidence="10 11">
    <name type="scientific">Paenibacillus konkukensis</name>
    <dbReference type="NCBI Taxonomy" id="2020716"/>
    <lineage>
        <taxon>Bacteria</taxon>
        <taxon>Bacillati</taxon>
        <taxon>Bacillota</taxon>
        <taxon>Bacilli</taxon>
        <taxon>Bacillales</taxon>
        <taxon>Paenibacillaceae</taxon>
        <taxon>Paenibacillus</taxon>
    </lineage>
</organism>
<dbReference type="PROSITE" id="PS50893">
    <property type="entry name" value="ABC_TRANSPORTER_2"/>
    <property type="match status" value="2"/>
</dbReference>
<dbReference type="GO" id="GO:0005524">
    <property type="term" value="F:ATP binding"/>
    <property type="evidence" value="ECO:0007669"/>
    <property type="project" value="UniProtKB-KW"/>
</dbReference>
<evidence type="ECO:0000256" key="4">
    <source>
        <dbReference type="ARBA" id="ARBA00022475"/>
    </source>
</evidence>
<dbReference type="InterPro" id="IPR027417">
    <property type="entry name" value="P-loop_NTPase"/>
</dbReference>
<dbReference type="NCBIfam" id="NF008453">
    <property type="entry name" value="PRK11308.1"/>
    <property type="match status" value="2"/>
</dbReference>
<comment type="similarity">
    <text evidence="2">Belongs to the ABC transporter superfamily.</text>
</comment>
<dbReference type="InterPro" id="IPR013563">
    <property type="entry name" value="Oligopep_ABC_C"/>
</dbReference>
<reference evidence="10" key="2">
    <citation type="journal article" date="2021" name="J Anim Sci Technol">
        <title>Complete genome sequence of Paenibacillus konkukensis sp. nov. SK3146 as a potential probiotic strain.</title>
        <authorList>
            <person name="Jung H.I."/>
            <person name="Park S."/>
            <person name="Niu K.M."/>
            <person name="Lee S.W."/>
            <person name="Kothari D."/>
            <person name="Yi K.J."/>
            <person name="Kim S.K."/>
        </authorList>
    </citation>
    <scope>NUCLEOTIDE SEQUENCE</scope>
    <source>
        <strain evidence="10">SK3146</strain>
    </source>
</reference>
<evidence type="ECO:0000256" key="3">
    <source>
        <dbReference type="ARBA" id="ARBA00022448"/>
    </source>
</evidence>
<evidence type="ECO:0000256" key="6">
    <source>
        <dbReference type="ARBA" id="ARBA00022840"/>
    </source>
</evidence>
<dbReference type="EMBL" id="CP027059">
    <property type="protein sequence ID" value="UQZ82301.1"/>
    <property type="molecule type" value="Genomic_DNA"/>
</dbReference>
<dbReference type="Pfam" id="PF08352">
    <property type="entry name" value="oligo_HPY"/>
    <property type="match status" value="2"/>
</dbReference>
<dbReference type="InterPro" id="IPR017871">
    <property type="entry name" value="ABC_transporter-like_CS"/>
</dbReference>
<dbReference type="InterPro" id="IPR003593">
    <property type="entry name" value="AAA+_ATPase"/>
</dbReference>
<sequence length="732" mass="80186">MNQLLDIQHLSVDFRTPKGVLTAITDVTLHMQPGETVCLVGESGSGKTITSKSVMRLVDFENGSIGGGSILLDGVDLTALPERELRALRGKKMAMVFQEPMAAFDPVFTIGSQIVESILEHEQVGKAEAWRRAVYLLGRVGIPEPELRMKQYPNELSGGMLQRAMIAMALACGPELLIADEPTTALDVTIQAQILHLLQELKQEFRMSILLITHDMGIAAEMADRIIVMYAGTVVEQATVYQLFEQPHHPYTRGLLQSITTMDSDRSGKLFSIEGSIPNLAEMPAGCRFHPRCPYATDRCAKDSPPLFHVNGRQSACWHAEELVRSEAWQASGAAAGAAGSAREDGTAAGRSLQETAWRDGAPETAVSSRSGAVAESEAEKVNPIFTNQSKLAPPLSAAEAFSSDGAAKERGNLFEVQGLHKYYPLKKSLLSRPAAYIRAVDDVSFTIRKGETFGLVGESGSGKSTLGRLLLQLEKATQGSVLFQGTDLSALRAAGLQEARRNMQMIFQDPYGSVNPRWKVGDIIAEPFRVHEASISGAEKRRRAEELLQAVGLNPAWHDRYPHEFSGGQRQRIGIARAIALRPQFILADEAVSALDVSVQAQIVNLMQDLQRRLDLTYLFIAHGLNIVRHISDRIGVMYLGKLVEIAPSEELFRHPAHHYTRGLISSIPAADPTRKREWISIQGEIPSPANPPAGCRFHTRCPAATARCRELQPELTQVAPDHWAACHYPV</sequence>
<keyword evidence="5" id="KW-0547">Nucleotide-binding</keyword>
<keyword evidence="3" id="KW-0813">Transport</keyword>
<gene>
    <name evidence="10" type="primary">oppD_1</name>
    <name evidence="10" type="ORF">SK3146_01458</name>
</gene>
<dbReference type="InterPro" id="IPR050388">
    <property type="entry name" value="ABC_Ni/Peptide_Import"/>
</dbReference>
<accession>A0ABY4RKB3</accession>
<evidence type="ECO:0000256" key="1">
    <source>
        <dbReference type="ARBA" id="ARBA00004202"/>
    </source>
</evidence>
<evidence type="ECO:0000256" key="7">
    <source>
        <dbReference type="ARBA" id="ARBA00023136"/>
    </source>
</evidence>
<dbReference type="NCBIfam" id="NF007739">
    <property type="entry name" value="PRK10419.1"/>
    <property type="match status" value="2"/>
</dbReference>
<name>A0ABY4RKB3_9BACL</name>
<dbReference type="InterPro" id="IPR003439">
    <property type="entry name" value="ABC_transporter-like_ATP-bd"/>
</dbReference>
<keyword evidence="4" id="KW-1003">Cell membrane</keyword>
<dbReference type="NCBIfam" id="TIGR01727">
    <property type="entry name" value="oligo_HPY"/>
    <property type="match status" value="2"/>
</dbReference>
<dbReference type="SUPFAM" id="SSF52540">
    <property type="entry name" value="P-loop containing nucleoside triphosphate hydrolases"/>
    <property type="match status" value="2"/>
</dbReference>
<dbReference type="PROSITE" id="PS00211">
    <property type="entry name" value="ABC_TRANSPORTER_1"/>
    <property type="match status" value="2"/>
</dbReference>
<feature type="domain" description="ABC transporter" evidence="9">
    <location>
        <begin position="415"/>
        <end position="666"/>
    </location>
</feature>
<dbReference type="RefSeq" id="WP_249864452.1">
    <property type="nucleotide sequence ID" value="NZ_CP027059.1"/>
</dbReference>
<comment type="subcellular location">
    <subcellularLocation>
        <location evidence="1">Cell membrane</location>
        <topology evidence="1">Peripheral membrane protein</topology>
    </subcellularLocation>
</comment>
<dbReference type="PANTHER" id="PTHR43297">
    <property type="entry name" value="OLIGOPEPTIDE TRANSPORT ATP-BINDING PROTEIN APPD"/>
    <property type="match status" value="1"/>
</dbReference>
<keyword evidence="7" id="KW-0472">Membrane</keyword>
<dbReference type="Proteomes" id="UP001057134">
    <property type="component" value="Chromosome"/>
</dbReference>
<dbReference type="Pfam" id="PF00005">
    <property type="entry name" value="ABC_tran"/>
    <property type="match status" value="2"/>
</dbReference>
<reference evidence="10" key="1">
    <citation type="submission" date="2018-02" db="EMBL/GenBank/DDBJ databases">
        <authorList>
            <person name="Kim S.-K."/>
            <person name="Jung H.-I."/>
            <person name="Lee S.-W."/>
        </authorList>
    </citation>
    <scope>NUCLEOTIDE SEQUENCE</scope>
    <source>
        <strain evidence="10">SK3146</strain>
    </source>
</reference>
<evidence type="ECO:0000313" key="11">
    <source>
        <dbReference type="Proteomes" id="UP001057134"/>
    </source>
</evidence>
<feature type="domain" description="ABC transporter" evidence="9">
    <location>
        <begin position="7"/>
        <end position="256"/>
    </location>
</feature>
<dbReference type="CDD" id="cd03257">
    <property type="entry name" value="ABC_NikE_OppD_transporters"/>
    <property type="match status" value="2"/>
</dbReference>
<evidence type="ECO:0000313" key="10">
    <source>
        <dbReference type="EMBL" id="UQZ82301.1"/>
    </source>
</evidence>
<evidence type="ECO:0000256" key="2">
    <source>
        <dbReference type="ARBA" id="ARBA00005417"/>
    </source>
</evidence>
<feature type="region of interest" description="Disordered" evidence="8">
    <location>
        <begin position="335"/>
        <end position="380"/>
    </location>
</feature>
<protein>
    <submittedName>
        <fullName evidence="10">Oligopeptide transport ATP-binding protein OppD</fullName>
    </submittedName>
</protein>
<keyword evidence="11" id="KW-1185">Reference proteome</keyword>
<evidence type="ECO:0000256" key="8">
    <source>
        <dbReference type="SAM" id="MobiDB-lite"/>
    </source>
</evidence>
<evidence type="ECO:0000256" key="5">
    <source>
        <dbReference type="ARBA" id="ARBA00022741"/>
    </source>
</evidence>
<proteinExistence type="inferred from homology"/>
<dbReference type="PANTHER" id="PTHR43297:SF2">
    <property type="entry name" value="DIPEPTIDE TRANSPORT ATP-BINDING PROTEIN DPPD"/>
    <property type="match status" value="1"/>
</dbReference>
<dbReference type="Gene3D" id="3.40.50.300">
    <property type="entry name" value="P-loop containing nucleotide triphosphate hydrolases"/>
    <property type="match status" value="2"/>
</dbReference>
<dbReference type="SMART" id="SM00382">
    <property type="entry name" value="AAA"/>
    <property type="match status" value="2"/>
</dbReference>
<keyword evidence="6 10" id="KW-0067">ATP-binding</keyword>